<dbReference type="Gene3D" id="3.90.550.10">
    <property type="entry name" value="Spore Coat Polysaccharide Biosynthesis Protein SpsA, Chain A"/>
    <property type="match status" value="1"/>
</dbReference>
<dbReference type="Proteomes" id="UP001176960">
    <property type="component" value="Unassembled WGS sequence"/>
</dbReference>
<proteinExistence type="predicted"/>
<dbReference type="PANTHER" id="PTHR43179">
    <property type="entry name" value="RHAMNOSYLTRANSFERASE WBBL"/>
    <property type="match status" value="1"/>
</dbReference>
<reference evidence="2" key="1">
    <citation type="submission" date="2023-03" db="EMBL/GenBank/DDBJ databases">
        <authorList>
            <person name="Cleenwerck I."/>
        </authorList>
    </citation>
    <scope>NUCLEOTIDE SEQUENCE</scope>
    <source>
        <strain evidence="2">LMG 32879</strain>
    </source>
</reference>
<protein>
    <submittedName>
        <fullName evidence="2">Glycosyltransferase</fullName>
        <ecNumber evidence="2">2.4.-.-</ecNumber>
    </submittedName>
</protein>
<keyword evidence="2" id="KW-0328">Glycosyltransferase</keyword>
<evidence type="ECO:0000313" key="3">
    <source>
        <dbReference type="Proteomes" id="UP001176960"/>
    </source>
</evidence>
<dbReference type="PANTHER" id="PTHR43179:SF7">
    <property type="entry name" value="RHAMNOSYLTRANSFERASE WBBL"/>
    <property type="match status" value="1"/>
</dbReference>
<name>A0AA35UIU0_9PROT</name>
<dbReference type="GO" id="GO:0016757">
    <property type="term" value="F:glycosyltransferase activity"/>
    <property type="evidence" value="ECO:0007669"/>
    <property type="project" value="UniProtKB-KW"/>
</dbReference>
<dbReference type="CDD" id="cd04186">
    <property type="entry name" value="GT_2_like_c"/>
    <property type="match status" value="1"/>
</dbReference>
<dbReference type="Gene3D" id="3.40.50.2000">
    <property type="entry name" value="Glycogen Phosphorylase B"/>
    <property type="match status" value="1"/>
</dbReference>
<dbReference type="RefSeq" id="WP_289843949.1">
    <property type="nucleotide sequence ID" value="NZ_CATKSH010000045.1"/>
</dbReference>
<dbReference type="Pfam" id="PF00535">
    <property type="entry name" value="Glycos_transf_2"/>
    <property type="match status" value="1"/>
</dbReference>
<dbReference type="InterPro" id="IPR029044">
    <property type="entry name" value="Nucleotide-diphossugar_trans"/>
</dbReference>
<gene>
    <name evidence="2" type="ORF">LMG32879_003172</name>
</gene>
<keyword evidence="3" id="KW-1185">Reference proteome</keyword>
<dbReference type="SUPFAM" id="SSF53448">
    <property type="entry name" value="Nucleotide-diphospho-sugar transferases"/>
    <property type="match status" value="1"/>
</dbReference>
<evidence type="ECO:0000313" key="2">
    <source>
        <dbReference type="EMBL" id="CAI9122312.1"/>
    </source>
</evidence>
<dbReference type="AlphaFoldDB" id="A0AA35UIU0"/>
<accession>A0AA35UIU0</accession>
<dbReference type="SUPFAM" id="SSF53756">
    <property type="entry name" value="UDP-Glycosyltransferase/glycogen phosphorylase"/>
    <property type="match status" value="1"/>
</dbReference>
<evidence type="ECO:0000259" key="1">
    <source>
        <dbReference type="Pfam" id="PF00535"/>
    </source>
</evidence>
<dbReference type="Pfam" id="PF13692">
    <property type="entry name" value="Glyco_trans_1_4"/>
    <property type="match status" value="1"/>
</dbReference>
<keyword evidence="2" id="KW-0808">Transferase</keyword>
<comment type="caution">
    <text evidence="2">The sequence shown here is derived from an EMBL/GenBank/DDBJ whole genome shotgun (WGS) entry which is preliminary data.</text>
</comment>
<dbReference type="EC" id="2.4.-.-" evidence="2"/>
<organism evidence="2 3">
    <name type="scientific">Brytella acorum</name>
    <dbReference type="NCBI Taxonomy" id="2959299"/>
    <lineage>
        <taxon>Bacteria</taxon>
        <taxon>Pseudomonadati</taxon>
        <taxon>Pseudomonadota</taxon>
        <taxon>Alphaproteobacteria</taxon>
        <taxon>Acetobacterales</taxon>
        <taxon>Acetobacteraceae</taxon>
        <taxon>Brytella</taxon>
    </lineage>
</organism>
<dbReference type="InterPro" id="IPR001173">
    <property type="entry name" value="Glyco_trans_2-like"/>
</dbReference>
<dbReference type="EMBL" id="CATKSH010000045">
    <property type="protein sequence ID" value="CAI9122312.1"/>
    <property type="molecule type" value="Genomic_DNA"/>
</dbReference>
<sequence length="977" mass="112360">MRKFLWDESVTGRQSAWDHFDLAWMKDTYPEICELFGPDASLSFDEILLLAGTCGYQPNPYFDEAYYVRRYADVRHAINQGQFVSGFDHYRRSGCRDRNPHWLFCEEYYLRENGDVARSLANETEFRNGYDHYIQCGDEEFRSGSWFFDPLKYIKSATETGIKSPFRHYLFHPKNVFDNLYFDRVWYAETYPEICLEVKKGSWHSLLHQYLSNINNNTYDPSRYFSERFYIESNPDLVPPVASGQFISGYEHFLLYGIRERRRPRADIDLERFYHHPYVQKLFLNGRVPDVFIAWCRFDGIVPNVQDLLEQEEAATKFSFEKKSAALAINAARSRLDFSCTQPDISIIVVLHNNFDMTLNALTALRSSHRRDIQLIIVDSGSYDETCHIEHYVKGATLLRFGGNVAFIRACNEAVRHAQTPFLLFLNNDTEIQLGSIQVAIERLRRDPKVGAIGGKMVRSNGLLQEAGAVIYRDGSVAGYMRGASPDVPEANFVRRVDFCSGAALFTRTELFKNLGGFDEEYIPAYYEETDYCVKIWKSGHEVIYDPSIMTIHYEYGSSNIKDGTGYINRNRKIFNSKHADFLSKKFVKSKLNTGTARSVKNLVSKRILFIEDRVPLKCYGSGFSRSHDIVTTMSEMGHEVTVFPIFKPVVSSTRLYNAFPDSVEIIWDRDINDLEKFFSERSGFYDILWICRTQNVRRLVPIIEKISHLMPSVRIVADTEAVSAVREEQYDQLVGTPEDKRPTLSERVCAEVECLLIATKIVAVSRHDADFLTDYGFTDVSVLGHVQTPKRTAKRWTERTDILFVGAIHDENSPNYDSLIWLVKVLWPALEGVLPDNARLLIAGHLGPRVTIAAFPQSPKVIYIGELDDLTSLYDSARFFIAPTRYAAGIPYKLYEAAAYGLPIIASDILCQSMDWEIGEEILQAKTGNLKNFYDVIIAAYHDHALWTKLRRNGLNRIMRDNTEYKYKKYIGEILG</sequence>
<feature type="domain" description="Glycosyltransferase 2-like" evidence="1">
    <location>
        <begin position="346"/>
        <end position="463"/>
    </location>
</feature>
<dbReference type="CDD" id="cd03801">
    <property type="entry name" value="GT4_PimA-like"/>
    <property type="match status" value="1"/>
</dbReference>